<evidence type="ECO:0000313" key="3">
    <source>
        <dbReference type="Proteomes" id="UP000031643"/>
    </source>
</evidence>
<dbReference type="InterPro" id="IPR011990">
    <property type="entry name" value="TPR-like_helical_dom_sf"/>
</dbReference>
<evidence type="ECO:0000313" key="2">
    <source>
        <dbReference type="EMBL" id="BAQ17360.1"/>
    </source>
</evidence>
<name>A0A0A8K396_9HYPH</name>
<accession>A0A0A8K396</accession>
<feature type="region of interest" description="Disordered" evidence="1">
    <location>
        <begin position="199"/>
        <end position="234"/>
    </location>
</feature>
<gene>
    <name evidence="2" type="ORF">GL4_1909</name>
</gene>
<keyword evidence="3" id="KW-1185">Reference proteome</keyword>
<dbReference type="EMBL" id="AP014648">
    <property type="protein sequence ID" value="BAQ17360.1"/>
    <property type="molecule type" value="Genomic_DNA"/>
</dbReference>
<reference evidence="2 3" key="1">
    <citation type="submission" date="2014-09" db="EMBL/GenBank/DDBJ databases">
        <title>Genome sequencing of Methyloceanibacter caenitepidi Gela4.</title>
        <authorList>
            <person name="Takeuchi M."/>
            <person name="Susumu S."/>
            <person name="Kamagata Y."/>
            <person name="Oshima K."/>
            <person name="Hattori M."/>
            <person name="Iwasaki W."/>
        </authorList>
    </citation>
    <scope>NUCLEOTIDE SEQUENCE [LARGE SCALE GENOMIC DNA]</scope>
    <source>
        <strain evidence="2 3">Gela4</strain>
    </source>
</reference>
<sequence length="316" mass="31146">MAALPDTAFSQDIGLRRGEASLSAGQFTDAARQLSATVNDPDATINQVAQALYLRGIAYRRAGYPGQAAADLGAALWLGLPSSDKARAYVNKGLAYQAAGMESQGASAMAQARRYSSASTVQKLIAQDGGVGPVATGGVSSLIPSVPSIPSPGEVFEKVVPSFGAPKTASQTEGEAAPAENTGIWNKIVPSFGASNTAAQSATAPAGEGASAAAPQAAPTSGWDASVSEGSGGNAVSRWWESVAGGGAPAAQTAPAPAAPSAPVAKTTTATRSSTASSAPAQPQAAPTSGWDASVSEGSGGSGVKQWWNSVTGGGQ</sequence>
<dbReference type="STRING" id="1384459.GL4_1909"/>
<dbReference type="Gene3D" id="1.25.40.10">
    <property type="entry name" value="Tetratricopeptide repeat domain"/>
    <property type="match status" value="1"/>
</dbReference>
<organism evidence="2 3">
    <name type="scientific">Methyloceanibacter caenitepidi</name>
    <dbReference type="NCBI Taxonomy" id="1384459"/>
    <lineage>
        <taxon>Bacteria</taxon>
        <taxon>Pseudomonadati</taxon>
        <taxon>Pseudomonadota</taxon>
        <taxon>Alphaproteobacteria</taxon>
        <taxon>Hyphomicrobiales</taxon>
        <taxon>Hyphomicrobiaceae</taxon>
        <taxon>Methyloceanibacter</taxon>
    </lineage>
</organism>
<dbReference type="AlphaFoldDB" id="A0A0A8K396"/>
<proteinExistence type="predicted"/>
<protein>
    <submittedName>
        <fullName evidence="2">Putative Fe-S oxidoreductase</fullName>
    </submittedName>
</protein>
<dbReference type="HOGENOM" id="CLU_879424_0_0_5"/>
<dbReference type="SUPFAM" id="SSF48452">
    <property type="entry name" value="TPR-like"/>
    <property type="match status" value="1"/>
</dbReference>
<feature type="region of interest" description="Disordered" evidence="1">
    <location>
        <begin position="246"/>
        <end position="316"/>
    </location>
</feature>
<feature type="compositionally biased region" description="Polar residues" evidence="1">
    <location>
        <begin position="307"/>
        <end position="316"/>
    </location>
</feature>
<feature type="compositionally biased region" description="Low complexity" evidence="1">
    <location>
        <begin position="249"/>
        <end position="297"/>
    </location>
</feature>
<feature type="compositionally biased region" description="Low complexity" evidence="1">
    <location>
        <begin position="201"/>
        <end position="222"/>
    </location>
</feature>
<evidence type="ECO:0000256" key="1">
    <source>
        <dbReference type="SAM" id="MobiDB-lite"/>
    </source>
</evidence>
<dbReference type="Proteomes" id="UP000031643">
    <property type="component" value="Chromosome"/>
</dbReference>
<dbReference type="KEGG" id="mcg:GL4_1909"/>